<keyword evidence="4" id="KW-1185">Reference proteome</keyword>
<reference evidence="3" key="1">
    <citation type="submission" date="2022-11" db="EMBL/GenBank/DDBJ databases">
        <title>Centuries of genome instability and evolution in soft-shell clam transmissible cancer (bioRxiv).</title>
        <authorList>
            <person name="Hart S.F.M."/>
            <person name="Yonemitsu M.A."/>
            <person name="Giersch R.M."/>
            <person name="Beal B.F."/>
            <person name="Arriagada G."/>
            <person name="Davis B.W."/>
            <person name="Ostrander E.A."/>
            <person name="Goff S.P."/>
            <person name="Metzger M.J."/>
        </authorList>
    </citation>
    <scope>NUCLEOTIDE SEQUENCE</scope>
    <source>
        <strain evidence="3">MELC-2E11</strain>
        <tissue evidence="3">Siphon/mantle</tissue>
    </source>
</reference>
<dbReference type="PROSITE" id="PS50222">
    <property type="entry name" value="EF_HAND_2"/>
    <property type="match status" value="1"/>
</dbReference>
<dbReference type="PROSITE" id="PS00018">
    <property type="entry name" value="EF_HAND_1"/>
    <property type="match status" value="1"/>
</dbReference>
<accession>A0ABY7EFQ4</accession>
<proteinExistence type="predicted"/>
<evidence type="ECO:0000259" key="2">
    <source>
        <dbReference type="PROSITE" id="PS50222"/>
    </source>
</evidence>
<gene>
    <name evidence="3" type="ORF">MAR_021365</name>
</gene>
<evidence type="ECO:0000313" key="4">
    <source>
        <dbReference type="Proteomes" id="UP001164746"/>
    </source>
</evidence>
<evidence type="ECO:0000256" key="1">
    <source>
        <dbReference type="ARBA" id="ARBA00022837"/>
    </source>
</evidence>
<dbReference type="EMBL" id="CP111016">
    <property type="protein sequence ID" value="WAR05996.1"/>
    <property type="molecule type" value="Genomic_DNA"/>
</dbReference>
<dbReference type="InterPro" id="IPR018247">
    <property type="entry name" value="EF_Hand_1_Ca_BS"/>
</dbReference>
<dbReference type="InterPro" id="IPR011992">
    <property type="entry name" value="EF-hand-dom_pair"/>
</dbReference>
<organism evidence="3 4">
    <name type="scientific">Mya arenaria</name>
    <name type="common">Soft-shell clam</name>
    <dbReference type="NCBI Taxonomy" id="6604"/>
    <lineage>
        <taxon>Eukaryota</taxon>
        <taxon>Metazoa</taxon>
        <taxon>Spiralia</taxon>
        <taxon>Lophotrochozoa</taxon>
        <taxon>Mollusca</taxon>
        <taxon>Bivalvia</taxon>
        <taxon>Autobranchia</taxon>
        <taxon>Heteroconchia</taxon>
        <taxon>Euheterodonta</taxon>
        <taxon>Imparidentia</taxon>
        <taxon>Neoheterodontei</taxon>
        <taxon>Myida</taxon>
        <taxon>Myoidea</taxon>
        <taxon>Myidae</taxon>
        <taxon>Mya</taxon>
    </lineage>
</organism>
<protein>
    <recommendedName>
        <fullName evidence="2">EF-hand domain-containing protein</fullName>
    </recommendedName>
</protein>
<evidence type="ECO:0000313" key="3">
    <source>
        <dbReference type="EMBL" id="WAR05996.1"/>
    </source>
</evidence>
<dbReference type="InterPro" id="IPR002048">
    <property type="entry name" value="EF_hand_dom"/>
</dbReference>
<name>A0ABY7EFQ4_MYAAR</name>
<feature type="domain" description="EF-hand" evidence="2">
    <location>
        <begin position="39"/>
        <end position="74"/>
    </location>
</feature>
<keyword evidence="1" id="KW-0106">Calcium</keyword>
<dbReference type="Gene3D" id="1.10.238.10">
    <property type="entry name" value="EF-hand"/>
    <property type="match status" value="1"/>
</dbReference>
<sequence length="148" mass="17590">MNRKVPDKVQKVFDKYCVNFVRRLNKQKALEMFATEFKLNPERAEIMFEMFDKDRNDILSAWEFYLFYESFGYDANEYLDLFDKLANDAQQADPSGTWDFLKTLKTLSGRGFEDEELETTMMAILGQEKTLDKKKFIELISRVKMTRS</sequence>
<dbReference type="Proteomes" id="UP001164746">
    <property type="component" value="Chromosome 5"/>
</dbReference>
<dbReference type="SUPFAM" id="SSF47473">
    <property type="entry name" value="EF-hand"/>
    <property type="match status" value="1"/>
</dbReference>